<accession>A0A811UU49</accession>
<dbReference type="AlphaFoldDB" id="A0A811UU49"/>
<evidence type="ECO:0000256" key="1">
    <source>
        <dbReference type="SAM" id="MobiDB-lite"/>
    </source>
</evidence>
<gene>
    <name evidence="2" type="ORF">CCAP1982_LOCUS9755</name>
</gene>
<dbReference type="EMBL" id="CAJHJT010000023">
    <property type="protein sequence ID" value="CAD7001257.1"/>
    <property type="molecule type" value="Genomic_DNA"/>
</dbReference>
<reference evidence="2" key="1">
    <citation type="submission" date="2020-11" db="EMBL/GenBank/DDBJ databases">
        <authorList>
            <person name="Whitehead M."/>
        </authorList>
    </citation>
    <scope>NUCLEOTIDE SEQUENCE</scope>
    <source>
        <strain evidence="2">EGII</strain>
    </source>
</reference>
<dbReference type="Proteomes" id="UP000606786">
    <property type="component" value="Unassembled WGS sequence"/>
</dbReference>
<feature type="region of interest" description="Disordered" evidence="1">
    <location>
        <begin position="71"/>
        <end position="91"/>
    </location>
</feature>
<proteinExistence type="predicted"/>
<feature type="region of interest" description="Disordered" evidence="1">
    <location>
        <begin position="1"/>
        <end position="32"/>
    </location>
</feature>
<evidence type="ECO:0000313" key="2">
    <source>
        <dbReference type="EMBL" id="CAD7001257.1"/>
    </source>
</evidence>
<organism evidence="2 3">
    <name type="scientific">Ceratitis capitata</name>
    <name type="common">Mediterranean fruit fly</name>
    <name type="synonym">Tephritis capitata</name>
    <dbReference type="NCBI Taxonomy" id="7213"/>
    <lineage>
        <taxon>Eukaryota</taxon>
        <taxon>Metazoa</taxon>
        <taxon>Ecdysozoa</taxon>
        <taxon>Arthropoda</taxon>
        <taxon>Hexapoda</taxon>
        <taxon>Insecta</taxon>
        <taxon>Pterygota</taxon>
        <taxon>Neoptera</taxon>
        <taxon>Endopterygota</taxon>
        <taxon>Diptera</taxon>
        <taxon>Brachycera</taxon>
        <taxon>Muscomorpha</taxon>
        <taxon>Tephritoidea</taxon>
        <taxon>Tephritidae</taxon>
        <taxon>Ceratitis</taxon>
        <taxon>Ceratitis</taxon>
    </lineage>
</organism>
<protein>
    <submittedName>
        <fullName evidence="2">(Mediterranean fruit fly) hypothetical protein</fullName>
    </submittedName>
</protein>
<keyword evidence="3" id="KW-1185">Reference proteome</keyword>
<sequence>MQAMPGQAPHDATPSDRRSNRHRPMECAGGRRAASANCPLHARGKHGINTSLTTHAAVIRNMSKVVAYSKGPQIGQHHARAQEDAGDARASTTRRYTFRPTIQSTPAHGVCRWPKSGICKLPATRTRKARN</sequence>
<evidence type="ECO:0000313" key="3">
    <source>
        <dbReference type="Proteomes" id="UP000606786"/>
    </source>
</evidence>
<name>A0A811UU49_CERCA</name>
<comment type="caution">
    <text evidence="2">The sequence shown here is derived from an EMBL/GenBank/DDBJ whole genome shotgun (WGS) entry which is preliminary data.</text>
</comment>